<evidence type="ECO:0000313" key="2">
    <source>
        <dbReference type="Proteomes" id="UP001221142"/>
    </source>
</evidence>
<evidence type="ECO:0008006" key="3">
    <source>
        <dbReference type="Google" id="ProtNLM"/>
    </source>
</evidence>
<proteinExistence type="predicted"/>
<protein>
    <recommendedName>
        <fullName evidence="3">Protein kinase domain-containing protein</fullName>
    </recommendedName>
</protein>
<keyword evidence="2" id="KW-1185">Reference proteome</keyword>
<reference evidence="1" key="1">
    <citation type="submission" date="2023-03" db="EMBL/GenBank/DDBJ databases">
        <title>Massive genome expansion in bonnet fungi (Mycena s.s.) driven by repeated elements and novel gene families across ecological guilds.</title>
        <authorList>
            <consortium name="Lawrence Berkeley National Laboratory"/>
            <person name="Harder C.B."/>
            <person name="Miyauchi S."/>
            <person name="Viragh M."/>
            <person name="Kuo A."/>
            <person name="Thoen E."/>
            <person name="Andreopoulos B."/>
            <person name="Lu D."/>
            <person name="Skrede I."/>
            <person name="Drula E."/>
            <person name="Henrissat B."/>
            <person name="Morin E."/>
            <person name="Kohler A."/>
            <person name="Barry K."/>
            <person name="LaButti K."/>
            <person name="Morin E."/>
            <person name="Salamov A."/>
            <person name="Lipzen A."/>
            <person name="Mereny Z."/>
            <person name="Hegedus B."/>
            <person name="Baldrian P."/>
            <person name="Stursova M."/>
            <person name="Weitz H."/>
            <person name="Taylor A."/>
            <person name="Grigoriev I.V."/>
            <person name="Nagy L.G."/>
            <person name="Martin F."/>
            <person name="Kauserud H."/>
        </authorList>
    </citation>
    <scope>NUCLEOTIDE SEQUENCE</scope>
    <source>
        <strain evidence="1">9284</strain>
    </source>
</reference>
<organism evidence="1 2">
    <name type="scientific">Roridomyces roridus</name>
    <dbReference type="NCBI Taxonomy" id="1738132"/>
    <lineage>
        <taxon>Eukaryota</taxon>
        <taxon>Fungi</taxon>
        <taxon>Dikarya</taxon>
        <taxon>Basidiomycota</taxon>
        <taxon>Agaricomycotina</taxon>
        <taxon>Agaricomycetes</taxon>
        <taxon>Agaricomycetidae</taxon>
        <taxon>Agaricales</taxon>
        <taxon>Marasmiineae</taxon>
        <taxon>Mycenaceae</taxon>
        <taxon>Roridomyces</taxon>
    </lineage>
</organism>
<evidence type="ECO:0000313" key="1">
    <source>
        <dbReference type="EMBL" id="KAJ7617174.1"/>
    </source>
</evidence>
<dbReference type="Proteomes" id="UP001221142">
    <property type="component" value="Unassembled WGS sequence"/>
</dbReference>
<dbReference type="EMBL" id="JARKIF010000021">
    <property type="protein sequence ID" value="KAJ7617174.1"/>
    <property type="molecule type" value="Genomic_DNA"/>
</dbReference>
<accession>A0AAD7FFE8</accession>
<gene>
    <name evidence="1" type="ORF">FB45DRAFT_933565</name>
</gene>
<comment type="caution">
    <text evidence="1">The sequence shown here is derived from an EMBL/GenBank/DDBJ whole genome shotgun (WGS) entry which is preliminary data.</text>
</comment>
<name>A0AAD7FFE8_9AGAR</name>
<sequence>MEASSESQYESAIFTGAFFPQSRGLVISGGTFLSVTENRNHPPPNPDYHRFSIADVDLIREIRIDASSRVVARRTSPGTGLRRMYSATVNRTAHRMTVAMYQGRGSAEKWRKDVSLHSMFRHPNFVQIYGAASSTNIHAIIFNDNLVPFEQHLQLHEQSHFSTIYIFEWANRELRNAFECFTHVSGEKRLSVRDCTFWHRPATDRLCLNLTPKTRTWGPSPLHGSNKEAISSDVPREETEILDSLDLGHYLWLCYSHLAREHRLMMLRDGEFDLGSVIHWPAGSQLEEDAAPIAFCQGMRMTVLGNGWLPHGGKQAALGRPEHWQVMDISNPYPWIPQDYVSQSLYSADVYGRTISARLHNLGTYTGGTSISAPAAWLSRANEILDTLQIDSKLEDYVLLTEVHVLLDVGTPSHSASSPEGYLILCPPNALITPDSSKFRWPVLPYYWSRDPFGEQRLVVEEAEKLGFPAITCRGHVDGKSWDASVYEGVRRFIDMKAGSRELLENDKWPSFHLGIHRDKLKASGAEAHWADETFDSMDLRLTLESAYYFMTNGP</sequence>
<dbReference type="AlphaFoldDB" id="A0AAD7FFE8"/>